<dbReference type="InterPro" id="IPR013022">
    <property type="entry name" value="Xyl_isomerase-like_TIM-brl"/>
</dbReference>
<dbReference type="Gene3D" id="3.20.20.150">
    <property type="entry name" value="Divalent-metal-dependent TIM barrel enzymes"/>
    <property type="match status" value="1"/>
</dbReference>
<dbReference type="SUPFAM" id="SSF51658">
    <property type="entry name" value="Xylose isomerase-like"/>
    <property type="match status" value="1"/>
</dbReference>
<dbReference type="EMBL" id="PYLO01000006">
    <property type="protein sequence ID" value="PST36027.1"/>
    <property type="molecule type" value="Genomic_DNA"/>
</dbReference>
<evidence type="ECO:0000313" key="3">
    <source>
        <dbReference type="Proteomes" id="UP000241048"/>
    </source>
</evidence>
<dbReference type="Proteomes" id="UP000241048">
    <property type="component" value="Unassembled WGS sequence"/>
</dbReference>
<feature type="domain" description="Xylose isomerase-like TIM barrel" evidence="1">
    <location>
        <begin position="48"/>
        <end position="252"/>
    </location>
</feature>
<keyword evidence="3" id="KW-1185">Reference proteome</keyword>
<gene>
    <name evidence="2" type="ORF">C7U56_14090</name>
</gene>
<evidence type="ECO:0000313" key="2">
    <source>
        <dbReference type="EMBL" id="PST36027.1"/>
    </source>
</evidence>
<accession>A0A2T3FL76</accession>
<dbReference type="PANTHER" id="PTHR12110">
    <property type="entry name" value="HYDROXYPYRUVATE ISOMERASE"/>
    <property type="match status" value="1"/>
</dbReference>
<dbReference type="InterPro" id="IPR050312">
    <property type="entry name" value="IolE/XylAMocC-like"/>
</dbReference>
<dbReference type="GO" id="GO:0016853">
    <property type="term" value="F:isomerase activity"/>
    <property type="evidence" value="ECO:0007669"/>
    <property type="project" value="UniProtKB-KW"/>
</dbReference>
<reference evidence="2 3" key="1">
    <citation type="submission" date="2018-03" db="EMBL/GenBank/DDBJ databases">
        <title>Lachnoclostridium SNUG30386 gen.nov., sp.nov., isolated from human faeces.</title>
        <authorList>
            <person name="Seo B."/>
            <person name="Jeon K."/>
            <person name="Ko G."/>
        </authorList>
    </citation>
    <scope>NUCLEOTIDE SEQUENCE [LARGE SCALE GENOMIC DNA]</scope>
    <source>
        <strain evidence="2 3">SNUG30386</strain>
    </source>
</reference>
<comment type="caution">
    <text evidence="2">The sequence shown here is derived from an EMBL/GenBank/DDBJ whole genome shotgun (WGS) entry which is preliminary data.</text>
</comment>
<sequence length="258" mass="29537">MYKGSEFGQVLPYLKRFPGQVGVEVFPMFHEECFEKNLRDAMPLLKEVPVSFHGPYYQAEHSAAEGTVEYARTMELLEKTLSYAKELSSKYLVYHHNNCRIIPGEKEDRVRVSCENYYTVKQLCEEAGTQVVVENAGVLERGNRLFDEQEFIDLCRREQYAVLIDIGHAWANGWSLKRVVNALADQIVAYHLHNNDGVHDSHQRIHEGTLDFDGFLKLAKQATPDAEWVMEYAMDVSGNVRGIEDDLQFLLKMGSAAR</sequence>
<dbReference type="Pfam" id="PF01261">
    <property type="entry name" value="AP_endonuc_2"/>
    <property type="match status" value="1"/>
</dbReference>
<name>A0A2T3FL76_9CLOT</name>
<dbReference type="InterPro" id="IPR036237">
    <property type="entry name" value="Xyl_isomerase-like_sf"/>
</dbReference>
<dbReference type="AlphaFoldDB" id="A0A2T3FL76"/>
<evidence type="ECO:0000259" key="1">
    <source>
        <dbReference type="Pfam" id="PF01261"/>
    </source>
</evidence>
<keyword evidence="2" id="KW-0413">Isomerase</keyword>
<proteinExistence type="predicted"/>
<protein>
    <submittedName>
        <fullName evidence="2">Sugar phosphate isomerase</fullName>
    </submittedName>
</protein>
<organism evidence="2 3">
    <name type="scientific">Clostridium fessum</name>
    <dbReference type="NCBI Taxonomy" id="2126740"/>
    <lineage>
        <taxon>Bacteria</taxon>
        <taxon>Bacillati</taxon>
        <taxon>Bacillota</taxon>
        <taxon>Clostridia</taxon>
        <taxon>Eubacteriales</taxon>
        <taxon>Clostridiaceae</taxon>
        <taxon>Clostridium</taxon>
    </lineage>
</organism>